<reference evidence="2 3" key="1">
    <citation type="submission" date="2021-03" db="EMBL/GenBank/DDBJ databases">
        <title>Genome sequencing of Marinobacter sp. LPB0319.</title>
        <authorList>
            <person name="Kim J."/>
        </authorList>
    </citation>
    <scope>NUCLEOTIDE SEQUENCE [LARGE SCALE GENOMIC DNA]</scope>
    <source>
        <strain evidence="2 3">LPB0319</strain>
    </source>
</reference>
<dbReference type="Proteomes" id="UP000663555">
    <property type="component" value="Chromosome"/>
</dbReference>
<protein>
    <recommendedName>
        <fullName evidence="1">Immunity MXAN-0049 protein domain-containing protein</fullName>
    </recommendedName>
</protein>
<keyword evidence="3" id="KW-1185">Reference proteome</keyword>
<evidence type="ECO:0000313" key="2">
    <source>
        <dbReference type="EMBL" id="QSP94187.1"/>
    </source>
</evidence>
<evidence type="ECO:0000259" key="1">
    <source>
        <dbReference type="Pfam" id="PF07791"/>
    </source>
</evidence>
<sequence>MSYYELTDDINFPNRWYLGDVAFTDNWALATQVDPERQYEIELYRDGSKMDYTHNEAYGVCVVSKRFKEALSGITGVEFAKANIIGKRSDSEFFIMAIPNEVACINEEASEFQKFEVNDPVRPDKAGEYRGFFKMVVDPDKCGGLNIFRVKGFSIALVVSALVKQRLESAGVLGAKFKRV</sequence>
<gene>
    <name evidence="2" type="ORF">LPB19_13455</name>
</gene>
<feature type="domain" description="Immunity MXAN-0049 protein" evidence="1">
    <location>
        <begin position="51"/>
        <end position="179"/>
    </location>
</feature>
<dbReference type="Pfam" id="PF07791">
    <property type="entry name" value="Imm11"/>
    <property type="match status" value="1"/>
</dbReference>
<proteinExistence type="predicted"/>
<dbReference type="InterPro" id="IPR012433">
    <property type="entry name" value="Imm11"/>
</dbReference>
<dbReference type="EMBL" id="CP071247">
    <property type="protein sequence ID" value="QSP94187.1"/>
    <property type="molecule type" value="Genomic_DNA"/>
</dbReference>
<accession>A0ABX7MRQ9</accession>
<dbReference type="RefSeq" id="WP_206643408.1">
    <property type="nucleotide sequence ID" value="NZ_CP071247.1"/>
</dbReference>
<organism evidence="2 3">
    <name type="scientific">Marinobacter salinisoli</name>
    <dbReference type="NCBI Taxonomy" id="2769486"/>
    <lineage>
        <taxon>Bacteria</taxon>
        <taxon>Pseudomonadati</taxon>
        <taxon>Pseudomonadota</taxon>
        <taxon>Gammaproteobacteria</taxon>
        <taxon>Pseudomonadales</taxon>
        <taxon>Marinobacteraceae</taxon>
        <taxon>Marinobacter</taxon>
    </lineage>
</organism>
<name>A0ABX7MRQ9_9GAMM</name>
<evidence type="ECO:0000313" key="3">
    <source>
        <dbReference type="Proteomes" id="UP000663555"/>
    </source>
</evidence>